<evidence type="ECO:0000256" key="6">
    <source>
        <dbReference type="SAM" id="Phobius"/>
    </source>
</evidence>
<dbReference type="PANTHER" id="PTHR11360">
    <property type="entry name" value="MONOCARBOXYLATE TRANSPORTER"/>
    <property type="match status" value="1"/>
</dbReference>
<dbReference type="InterPro" id="IPR050327">
    <property type="entry name" value="Proton-linked_MCT"/>
</dbReference>
<dbReference type="InterPro" id="IPR036259">
    <property type="entry name" value="MFS_trans_sf"/>
</dbReference>
<dbReference type="Gene3D" id="1.20.1250.20">
    <property type="entry name" value="MFS general substrate transporter like domains"/>
    <property type="match status" value="2"/>
</dbReference>
<feature type="transmembrane region" description="Helical" evidence="6">
    <location>
        <begin position="16"/>
        <end position="35"/>
    </location>
</feature>
<dbReference type="OrthoDB" id="9793415at2"/>
<feature type="transmembrane region" description="Helical" evidence="6">
    <location>
        <begin position="378"/>
        <end position="401"/>
    </location>
</feature>
<feature type="transmembrane region" description="Helical" evidence="6">
    <location>
        <begin position="55"/>
        <end position="75"/>
    </location>
</feature>
<keyword evidence="9" id="KW-1185">Reference proteome</keyword>
<feature type="transmembrane region" description="Helical" evidence="6">
    <location>
        <begin position="353"/>
        <end position="372"/>
    </location>
</feature>
<evidence type="ECO:0000256" key="5">
    <source>
        <dbReference type="ARBA" id="ARBA00023136"/>
    </source>
</evidence>
<dbReference type="InterPro" id="IPR011701">
    <property type="entry name" value="MFS"/>
</dbReference>
<dbReference type="eggNOG" id="COG2814">
    <property type="taxonomic scope" value="Bacteria"/>
</dbReference>
<protein>
    <submittedName>
        <fullName evidence="8">Major facilitator superfamily MFS_1</fullName>
    </submittedName>
</protein>
<feature type="transmembrane region" description="Helical" evidence="6">
    <location>
        <begin position="314"/>
        <end position="341"/>
    </location>
</feature>
<feature type="domain" description="Major facilitator superfamily (MFS) profile" evidence="7">
    <location>
        <begin position="15"/>
        <end position="405"/>
    </location>
</feature>
<keyword evidence="4 6" id="KW-1133">Transmembrane helix</keyword>
<dbReference type="Pfam" id="PF07690">
    <property type="entry name" value="MFS_1"/>
    <property type="match status" value="1"/>
</dbReference>
<proteinExistence type="predicted"/>
<dbReference type="STRING" id="1293054.HSACCH_00372"/>
<evidence type="ECO:0000256" key="2">
    <source>
        <dbReference type="ARBA" id="ARBA00022448"/>
    </source>
</evidence>
<dbReference type="InParanoid" id="M5DXG3"/>
<feature type="transmembrane region" description="Helical" evidence="6">
    <location>
        <begin position="170"/>
        <end position="191"/>
    </location>
</feature>
<dbReference type="PROSITE" id="PS50850">
    <property type="entry name" value="MFS"/>
    <property type="match status" value="1"/>
</dbReference>
<evidence type="ECO:0000256" key="1">
    <source>
        <dbReference type="ARBA" id="ARBA00004651"/>
    </source>
</evidence>
<dbReference type="FunCoup" id="M5DXG3">
    <property type="interactions" value="165"/>
</dbReference>
<sequence length="423" mass="46389">MKKEKYGSIIENKKRWLYIPLGLIIFMCMGTIYSWSIFRTPIENSFNIGATESGLPYMFFLVFYALAMPFAGSYMDKYGPRIMTITGGLLISIGWFLSGFTTSITFLTISYGVIGGTGVGIAYGAPMAVAAKWFPDKEGLAVGLTLGGFGLSPFITAPAANWLITNFGAFTTFKILGGLFAIIITLLALPLKFPEANHQISQNKNTNNQNLEIDPKNMFKSRSFYALWTTFVIGTIIGLMAIAISGPVAEELINLDSATASIYVSFFAIFNGIGRPIFGALTDKLKAKKTAIISFSLIILASLLMIINNSANPALYFIAFAIFWLNLGGWLAIAPAATSYFFGKKNYIKNYGYLFTAYGVGAVIGNLLSGSIRDIMGSYYFVFYPTIILAALGIIIALLFLKKDQISDQSKNYKKVKYSNEKI</sequence>
<name>M5DXG3_9FIRM</name>
<comment type="caution">
    <text evidence="8">The sequence shown here is derived from an EMBL/GenBank/DDBJ whole genome shotgun (WGS) entry which is preliminary data.</text>
</comment>
<feature type="transmembrane region" description="Helical" evidence="6">
    <location>
        <begin position="141"/>
        <end position="164"/>
    </location>
</feature>
<dbReference type="RefSeq" id="WP_005487410.1">
    <property type="nucleotide sequence ID" value="NZ_CAUI01000005.1"/>
</dbReference>
<reference evidence="9" key="1">
    <citation type="journal article" date="2013" name="Genome Announc.">
        <title>Genome Sequence of Halanaerobium saccharolyticum subsp. saccharolyticum Strain DSM 6643T, a Halophilic Hydrogen-Producing Bacterium.</title>
        <authorList>
            <person name="Kivisto A."/>
            <person name="Larjo A."/>
            <person name="Ciranna A."/>
            <person name="Santala V."/>
            <person name="Roos C."/>
            <person name="Karp M."/>
        </authorList>
    </citation>
    <scope>NUCLEOTIDE SEQUENCE [LARGE SCALE GENOMIC DNA]</scope>
    <source>
        <strain evidence="9">DSM 6643</strain>
    </source>
</reference>
<keyword evidence="5 6" id="KW-0472">Membrane</keyword>
<evidence type="ECO:0000259" key="7">
    <source>
        <dbReference type="PROSITE" id="PS50850"/>
    </source>
</evidence>
<dbReference type="PANTHER" id="PTHR11360:SF304">
    <property type="entry name" value="MFS DOMAIN-CONTAINING PROTEIN"/>
    <property type="match status" value="1"/>
</dbReference>
<dbReference type="CDD" id="cd17353">
    <property type="entry name" value="MFS_OFA_like"/>
    <property type="match status" value="1"/>
</dbReference>
<dbReference type="SUPFAM" id="SSF103473">
    <property type="entry name" value="MFS general substrate transporter"/>
    <property type="match status" value="1"/>
</dbReference>
<dbReference type="GO" id="GO:0022857">
    <property type="term" value="F:transmembrane transporter activity"/>
    <property type="evidence" value="ECO:0007669"/>
    <property type="project" value="InterPro"/>
</dbReference>
<dbReference type="Proteomes" id="UP000012063">
    <property type="component" value="Unassembled WGS sequence"/>
</dbReference>
<gene>
    <name evidence="8" type="ORF">HSACCH_00372</name>
</gene>
<dbReference type="GO" id="GO:0005886">
    <property type="term" value="C:plasma membrane"/>
    <property type="evidence" value="ECO:0007669"/>
    <property type="project" value="UniProtKB-SubCell"/>
</dbReference>
<accession>M5DXG3</accession>
<feature type="transmembrane region" description="Helical" evidence="6">
    <location>
        <begin position="82"/>
        <end position="100"/>
    </location>
</feature>
<evidence type="ECO:0000256" key="4">
    <source>
        <dbReference type="ARBA" id="ARBA00022989"/>
    </source>
</evidence>
<dbReference type="InterPro" id="IPR020846">
    <property type="entry name" value="MFS_dom"/>
</dbReference>
<dbReference type="EMBL" id="CAUI01000005">
    <property type="protein sequence ID" value="CCU78060.1"/>
    <property type="molecule type" value="Genomic_DNA"/>
</dbReference>
<evidence type="ECO:0000313" key="9">
    <source>
        <dbReference type="Proteomes" id="UP000012063"/>
    </source>
</evidence>
<evidence type="ECO:0000313" key="8">
    <source>
        <dbReference type="EMBL" id="CCU78060.1"/>
    </source>
</evidence>
<comment type="subcellular location">
    <subcellularLocation>
        <location evidence="1">Cell membrane</location>
        <topology evidence="1">Multi-pass membrane protein</topology>
    </subcellularLocation>
</comment>
<dbReference type="AlphaFoldDB" id="M5DXG3"/>
<feature type="transmembrane region" description="Helical" evidence="6">
    <location>
        <begin position="290"/>
        <end position="308"/>
    </location>
</feature>
<organism evidence="8 9">
    <name type="scientific">Halanaerobium saccharolyticum subsp. saccharolyticum DSM 6643</name>
    <dbReference type="NCBI Taxonomy" id="1293054"/>
    <lineage>
        <taxon>Bacteria</taxon>
        <taxon>Bacillati</taxon>
        <taxon>Bacillota</taxon>
        <taxon>Clostridia</taxon>
        <taxon>Halanaerobiales</taxon>
        <taxon>Halanaerobiaceae</taxon>
        <taxon>Halanaerobium</taxon>
    </lineage>
</organism>
<feature type="transmembrane region" description="Helical" evidence="6">
    <location>
        <begin position="225"/>
        <end position="248"/>
    </location>
</feature>
<keyword evidence="3 6" id="KW-0812">Transmembrane</keyword>
<evidence type="ECO:0000256" key="3">
    <source>
        <dbReference type="ARBA" id="ARBA00022692"/>
    </source>
</evidence>
<feature type="transmembrane region" description="Helical" evidence="6">
    <location>
        <begin position="106"/>
        <end position="129"/>
    </location>
</feature>
<keyword evidence="2" id="KW-0813">Transport</keyword>
<feature type="transmembrane region" description="Helical" evidence="6">
    <location>
        <begin position="260"/>
        <end position="278"/>
    </location>
</feature>